<dbReference type="EMBL" id="JAGQDD010000001">
    <property type="protein sequence ID" value="MBQ0928879.1"/>
    <property type="molecule type" value="Genomic_DNA"/>
</dbReference>
<dbReference type="GO" id="GO:0070813">
    <property type="term" value="P:hydrogen sulfide metabolic process"/>
    <property type="evidence" value="ECO:0007669"/>
    <property type="project" value="TreeGrafter"/>
</dbReference>
<evidence type="ECO:0000313" key="4">
    <source>
        <dbReference type="Proteomes" id="UP000676246"/>
    </source>
</evidence>
<evidence type="ECO:0000313" key="3">
    <source>
        <dbReference type="EMBL" id="MBQ0928879.1"/>
    </source>
</evidence>
<dbReference type="SMART" id="SM00849">
    <property type="entry name" value="Lactamase_B"/>
    <property type="match status" value="1"/>
</dbReference>
<dbReference type="GO" id="GO:0006749">
    <property type="term" value="P:glutathione metabolic process"/>
    <property type="evidence" value="ECO:0007669"/>
    <property type="project" value="InterPro"/>
</dbReference>
<dbReference type="InterPro" id="IPR051682">
    <property type="entry name" value="Mito_Persulfide_Diox"/>
</dbReference>
<feature type="domain" description="Metallo-beta-lactamase" evidence="2">
    <location>
        <begin position="12"/>
        <end position="171"/>
    </location>
</feature>
<accession>A0A941BJA6</accession>
<dbReference type="PANTHER" id="PTHR43084">
    <property type="entry name" value="PERSULFIDE DIOXYGENASE ETHE1"/>
    <property type="match status" value="1"/>
</dbReference>
<keyword evidence="4" id="KW-1185">Reference proteome</keyword>
<dbReference type="InterPro" id="IPR044528">
    <property type="entry name" value="POD-like_MBL-fold"/>
</dbReference>
<evidence type="ECO:0000256" key="1">
    <source>
        <dbReference type="ARBA" id="ARBA00022723"/>
    </source>
</evidence>
<dbReference type="PANTHER" id="PTHR43084:SF1">
    <property type="entry name" value="PERSULFIDE DIOXYGENASE ETHE1, MITOCHONDRIAL"/>
    <property type="match status" value="1"/>
</dbReference>
<dbReference type="GO" id="GO:0050313">
    <property type="term" value="F:sulfur dioxygenase activity"/>
    <property type="evidence" value="ECO:0007669"/>
    <property type="project" value="InterPro"/>
</dbReference>
<dbReference type="AlphaFoldDB" id="A0A941BJA6"/>
<dbReference type="GO" id="GO:0046872">
    <property type="term" value="F:metal ion binding"/>
    <property type="evidence" value="ECO:0007669"/>
    <property type="project" value="UniProtKB-KW"/>
</dbReference>
<proteinExistence type="predicted"/>
<dbReference type="Pfam" id="PF00753">
    <property type="entry name" value="Lactamase_B"/>
    <property type="match status" value="1"/>
</dbReference>
<dbReference type="RefSeq" id="WP_210850996.1">
    <property type="nucleotide sequence ID" value="NZ_JAGQDD010000001.1"/>
</dbReference>
<protein>
    <submittedName>
        <fullName evidence="3">MBL fold metallo-hydrolase</fullName>
    </submittedName>
</protein>
<dbReference type="Gene3D" id="3.60.15.10">
    <property type="entry name" value="Ribonuclease Z/Hydroxyacylglutathione hydrolase-like"/>
    <property type="match status" value="1"/>
</dbReference>
<dbReference type="SUPFAM" id="SSF56281">
    <property type="entry name" value="Metallo-hydrolase/oxidoreductase"/>
    <property type="match status" value="1"/>
</dbReference>
<dbReference type="InterPro" id="IPR036866">
    <property type="entry name" value="RibonucZ/Hydroxyglut_hydro"/>
</dbReference>
<organism evidence="3 4">
    <name type="scientific">Ideonella alba</name>
    <dbReference type="NCBI Taxonomy" id="2824118"/>
    <lineage>
        <taxon>Bacteria</taxon>
        <taxon>Pseudomonadati</taxon>
        <taxon>Pseudomonadota</taxon>
        <taxon>Betaproteobacteria</taxon>
        <taxon>Burkholderiales</taxon>
        <taxon>Sphaerotilaceae</taxon>
        <taxon>Ideonella</taxon>
    </lineage>
</organism>
<name>A0A941BJA6_9BURK</name>
<dbReference type="InterPro" id="IPR001279">
    <property type="entry name" value="Metallo-B-lactamas"/>
</dbReference>
<comment type="caution">
    <text evidence="3">The sequence shown here is derived from an EMBL/GenBank/DDBJ whole genome shotgun (WGS) entry which is preliminary data.</text>
</comment>
<dbReference type="Proteomes" id="UP000676246">
    <property type="component" value="Unassembled WGS sequence"/>
</dbReference>
<dbReference type="CDD" id="cd07724">
    <property type="entry name" value="POD-like_MBL-fold"/>
    <property type="match status" value="1"/>
</dbReference>
<sequence>MIFRQLFEPLSSTYTYLLGCEQTGQALLIDPVVNAMDRDLALLQQLGLRLAWTVETHIHADHISAGRHLREQVGSRIAVAAMDALPCADLGLQDGVPLALGEVTLLPIHTPGHTAHHLAFECAGRLFTGDALLIEGCGRTDFQGGSASALYRSIHERLFTRPDETLVYPGHDYQGRQVSSIGQEKARNPRLGQGRSQADFEALMATLNLPYPKFIDHAVPGNRDCGRCPDDLPTQLQAYCGRMTESPQG</sequence>
<evidence type="ECO:0000259" key="2">
    <source>
        <dbReference type="SMART" id="SM00849"/>
    </source>
</evidence>
<keyword evidence="1" id="KW-0479">Metal-binding</keyword>
<gene>
    <name evidence="3" type="ORF">KAK03_00175</name>
</gene>
<reference evidence="3 4" key="1">
    <citation type="submission" date="2021-04" db="EMBL/GenBank/DDBJ databases">
        <title>The genome sequence of Ideonella sp. 3Y2.</title>
        <authorList>
            <person name="Liu Y."/>
        </authorList>
    </citation>
    <scope>NUCLEOTIDE SEQUENCE [LARGE SCALE GENOMIC DNA]</scope>
    <source>
        <strain evidence="3 4">3Y2</strain>
    </source>
</reference>